<reference evidence="1 2" key="1">
    <citation type="journal article" date="2012" name="PLoS ONE">
        <title>Edwardsiella comparative phylogenomics reveal the new intra/inter-species taxonomic relationships, virulence evolution and niche adaptation mechanisms.</title>
        <authorList>
            <person name="Yang M."/>
            <person name="Lv Y."/>
            <person name="Xiao J."/>
            <person name="Wu H."/>
            <person name="Zheng H."/>
            <person name="Liu Q."/>
            <person name="Zhang Y."/>
            <person name="Wang Q."/>
        </authorList>
    </citation>
    <scope>NUCLEOTIDE SEQUENCE [LARGE SCALE GENOMIC DNA]</scope>
    <source>
        <strain evidence="2">080813</strain>
    </source>
</reference>
<evidence type="ECO:0000313" key="2">
    <source>
        <dbReference type="Proteomes" id="UP000028681"/>
    </source>
</evidence>
<proteinExistence type="predicted"/>
<dbReference type="Proteomes" id="UP000028681">
    <property type="component" value="Chromosome"/>
</dbReference>
<dbReference type="HOGENOM" id="CLU_3167470_0_0_6"/>
<evidence type="ECO:0000313" key="1">
    <source>
        <dbReference type="EMBL" id="AIJ07269.1"/>
    </source>
</evidence>
<dbReference type="EMBL" id="CP006664">
    <property type="protein sequence ID" value="AIJ07269.1"/>
    <property type="molecule type" value="Genomic_DNA"/>
</dbReference>
<protein>
    <submittedName>
        <fullName evidence="1">Uncharacterized protein</fullName>
    </submittedName>
</protein>
<organism evidence="1 2">
    <name type="scientific">Edwardsiella anguillarum ET080813</name>
    <dbReference type="NCBI Taxonomy" id="667120"/>
    <lineage>
        <taxon>Bacteria</taxon>
        <taxon>Pseudomonadati</taxon>
        <taxon>Pseudomonadota</taxon>
        <taxon>Gammaproteobacteria</taxon>
        <taxon>Enterobacterales</taxon>
        <taxon>Hafniaceae</taxon>
        <taxon>Edwardsiella</taxon>
    </lineage>
</organism>
<dbReference type="KEGG" id="ete:ETEE_0798"/>
<gene>
    <name evidence="1" type="ORF">ETEE_0798</name>
</gene>
<dbReference type="AlphaFoldDB" id="A0A076LNL5"/>
<name>A0A076LNL5_9GAMM</name>
<sequence length="47" mass="5325">MPFTVKRAYRVLMEINIHLTAGQPFATMALSPQHNQDGSAHHDSKNY</sequence>
<accession>A0A076LNL5</accession>